<dbReference type="AlphaFoldDB" id="A0A6V8KVG9"/>
<reference evidence="6 7" key="2">
    <citation type="submission" date="2020-03" db="EMBL/GenBank/DDBJ databases">
        <authorList>
            <person name="Ichikawa N."/>
            <person name="Kimura A."/>
            <person name="Kitahashi Y."/>
            <person name="Uohara A."/>
        </authorList>
    </citation>
    <scope>NUCLEOTIDE SEQUENCE [LARGE SCALE GENOMIC DNA]</scope>
    <source>
        <strain evidence="6 7">NBRC 108638</strain>
    </source>
</reference>
<name>A0A6V8KVG9_9ACTN</name>
<dbReference type="PANTHER" id="PTHR30118">
    <property type="entry name" value="HTH-TYPE TRANSCRIPTIONAL REGULATOR LEUO-RELATED"/>
    <property type="match status" value="1"/>
</dbReference>
<dbReference type="InterPro" id="IPR000847">
    <property type="entry name" value="LysR_HTH_N"/>
</dbReference>
<dbReference type="CDD" id="cd08417">
    <property type="entry name" value="PBP2_Nitroaromatics_like"/>
    <property type="match status" value="1"/>
</dbReference>
<keyword evidence="2" id="KW-0805">Transcription regulation</keyword>
<comment type="caution">
    <text evidence="6">The sequence shown here is derived from an EMBL/GenBank/DDBJ whole genome shotgun (WGS) entry which is preliminary data.</text>
</comment>
<evidence type="ECO:0000256" key="4">
    <source>
        <dbReference type="ARBA" id="ARBA00023163"/>
    </source>
</evidence>
<sequence>MALGGMDLNLLTCLKALLEESNVTRAGRRLKMGQPAMSVALAKLRRRFDDELLTRRGRDYELTPLGAELLPEVQEAVRLINAALHIDEDFDPGTSERLFRFTMSDYAIAVVHDPLLARIRELAPHIRLQVDHLGPDVRTSERVLVDYDILIGPLGYGFPGQSRLLWQDRFVCLVDPGNPRLAGGALTVADLAALPHAVATFGRGNLTPVDRAFDEQRIERRIEVQVAGWLPLPFVIEGTDMVAVVPERLARVHAAPHGPLALVEPPFGEVELIEGYWFASTRLADAAHRWLLQRFDEVGQLLRKV</sequence>
<dbReference type="Pfam" id="PF03466">
    <property type="entry name" value="LysR_substrate"/>
    <property type="match status" value="1"/>
</dbReference>
<organism evidence="6 7">
    <name type="scientific">Phytohabitans rumicis</name>
    <dbReference type="NCBI Taxonomy" id="1076125"/>
    <lineage>
        <taxon>Bacteria</taxon>
        <taxon>Bacillati</taxon>
        <taxon>Actinomycetota</taxon>
        <taxon>Actinomycetes</taxon>
        <taxon>Micromonosporales</taxon>
        <taxon>Micromonosporaceae</taxon>
    </lineage>
</organism>
<evidence type="ECO:0000256" key="1">
    <source>
        <dbReference type="ARBA" id="ARBA00009437"/>
    </source>
</evidence>
<dbReference type="InterPro" id="IPR050389">
    <property type="entry name" value="LysR-type_TF"/>
</dbReference>
<dbReference type="Gene3D" id="1.10.10.10">
    <property type="entry name" value="Winged helix-like DNA-binding domain superfamily/Winged helix DNA-binding domain"/>
    <property type="match status" value="1"/>
</dbReference>
<feature type="domain" description="HTH lysR-type" evidence="5">
    <location>
        <begin position="6"/>
        <end position="63"/>
    </location>
</feature>
<dbReference type="PROSITE" id="PS50931">
    <property type="entry name" value="HTH_LYSR"/>
    <property type="match status" value="1"/>
</dbReference>
<evidence type="ECO:0000313" key="7">
    <source>
        <dbReference type="Proteomes" id="UP000482960"/>
    </source>
</evidence>
<keyword evidence="3" id="KW-0238">DNA-binding</keyword>
<keyword evidence="7" id="KW-1185">Reference proteome</keyword>
<dbReference type="Proteomes" id="UP000482960">
    <property type="component" value="Unassembled WGS sequence"/>
</dbReference>
<dbReference type="GO" id="GO:0003677">
    <property type="term" value="F:DNA binding"/>
    <property type="evidence" value="ECO:0007669"/>
    <property type="project" value="UniProtKB-KW"/>
</dbReference>
<dbReference type="InterPro" id="IPR036388">
    <property type="entry name" value="WH-like_DNA-bd_sf"/>
</dbReference>
<dbReference type="GO" id="GO:0003700">
    <property type="term" value="F:DNA-binding transcription factor activity"/>
    <property type="evidence" value="ECO:0007669"/>
    <property type="project" value="InterPro"/>
</dbReference>
<comment type="similarity">
    <text evidence="1">Belongs to the LysR transcriptional regulatory family.</text>
</comment>
<dbReference type="Gene3D" id="3.40.190.10">
    <property type="entry name" value="Periplasmic binding protein-like II"/>
    <property type="match status" value="2"/>
</dbReference>
<dbReference type="RefSeq" id="WP_173072854.1">
    <property type="nucleotide sequence ID" value="NZ_BAABJB010000008.1"/>
</dbReference>
<evidence type="ECO:0000259" key="5">
    <source>
        <dbReference type="PROSITE" id="PS50931"/>
    </source>
</evidence>
<reference evidence="6 7" key="1">
    <citation type="submission" date="2020-03" db="EMBL/GenBank/DDBJ databases">
        <title>Whole genome shotgun sequence of Phytohabitans rumicis NBRC 108638.</title>
        <authorList>
            <person name="Komaki H."/>
            <person name="Tamura T."/>
        </authorList>
    </citation>
    <scope>NUCLEOTIDE SEQUENCE [LARGE SCALE GENOMIC DNA]</scope>
    <source>
        <strain evidence="6 7">NBRC 108638</strain>
    </source>
</reference>
<dbReference type="SUPFAM" id="SSF53850">
    <property type="entry name" value="Periplasmic binding protein-like II"/>
    <property type="match status" value="1"/>
</dbReference>
<dbReference type="SUPFAM" id="SSF46785">
    <property type="entry name" value="Winged helix' DNA-binding domain"/>
    <property type="match status" value="1"/>
</dbReference>
<accession>A0A6V8KVG9</accession>
<keyword evidence="4" id="KW-0804">Transcription</keyword>
<dbReference type="InterPro" id="IPR036390">
    <property type="entry name" value="WH_DNA-bd_sf"/>
</dbReference>
<dbReference type="EMBL" id="BLPG01000001">
    <property type="protein sequence ID" value="GFJ86401.1"/>
    <property type="molecule type" value="Genomic_DNA"/>
</dbReference>
<protein>
    <submittedName>
        <fullName evidence="6">LysR family transcriptional regulator</fullName>
    </submittedName>
</protein>
<dbReference type="InterPro" id="IPR037402">
    <property type="entry name" value="YidZ_PBP2"/>
</dbReference>
<proteinExistence type="inferred from homology"/>
<evidence type="ECO:0000313" key="6">
    <source>
        <dbReference type="EMBL" id="GFJ86401.1"/>
    </source>
</evidence>
<evidence type="ECO:0000256" key="2">
    <source>
        <dbReference type="ARBA" id="ARBA00023015"/>
    </source>
</evidence>
<dbReference type="PANTHER" id="PTHR30118:SF15">
    <property type="entry name" value="TRANSCRIPTIONAL REGULATORY PROTEIN"/>
    <property type="match status" value="1"/>
</dbReference>
<evidence type="ECO:0000256" key="3">
    <source>
        <dbReference type="ARBA" id="ARBA00023125"/>
    </source>
</evidence>
<dbReference type="Pfam" id="PF00126">
    <property type="entry name" value="HTH_1"/>
    <property type="match status" value="1"/>
</dbReference>
<dbReference type="InterPro" id="IPR005119">
    <property type="entry name" value="LysR_subst-bd"/>
</dbReference>
<gene>
    <name evidence="6" type="ORF">Prum_000430</name>
</gene>